<protein>
    <submittedName>
        <fullName evidence="1">Uncharacterized protein</fullName>
    </submittedName>
</protein>
<proteinExistence type="predicted"/>
<dbReference type="EMBL" id="WOFH01000012">
    <property type="protein sequence ID" value="MUN40736.1"/>
    <property type="molecule type" value="Genomic_DNA"/>
</dbReference>
<gene>
    <name evidence="1" type="ORF">GNZ18_29645</name>
</gene>
<dbReference type="Proteomes" id="UP000432015">
    <property type="component" value="Unassembled WGS sequence"/>
</dbReference>
<accession>A0A7K1L930</accession>
<dbReference type="AlphaFoldDB" id="A0A7K1L930"/>
<evidence type="ECO:0000313" key="1">
    <source>
        <dbReference type="EMBL" id="MUN40736.1"/>
    </source>
</evidence>
<organism evidence="1 2">
    <name type="scientific">Actinomadura litoris</name>
    <dbReference type="NCBI Taxonomy" id="2678616"/>
    <lineage>
        <taxon>Bacteria</taxon>
        <taxon>Bacillati</taxon>
        <taxon>Actinomycetota</taxon>
        <taxon>Actinomycetes</taxon>
        <taxon>Streptosporangiales</taxon>
        <taxon>Thermomonosporaceae</taxon>
        <taxon>Actinomadura</taxon>
    </lineage>
</organism>
<evidence type="ECO:0000313" key="2">
    <source>
        <dbReference type="Proteomes" id="UP000432015"/>
    </source>
</evidence>
<keyword evidence="2" id="KW-1185">Reference proteome</keyword>
<reference evidence="1 2" key="1">
    <citation type="submission" date="2019-11" db="EMBL/GenBank/DDBJ databases">
        <authorList>
            <person name="Cao P."/>
        </authorList>
    </citation>
    <scope>NUCLEOTIDE SEQUENCE [LARGE SCALE GENOMIC DNA]</scope>
    <source>
        <strain evidence="1 2">NEAU-AAG5</strain>
    </source>
</reference>
<sequence length="127" mass="12964">MTLGPAALLVLALVGAGIAYLVLAGGDELKYKTQAALREALPTTAAAELRSHGVTLRSPLKCGDLPGWTKSRLRAACTGTTTDARDVRVLGSGDSGNGKAYYTILVGGRPLVQNAPCLGADCAHESG</sequence>
<comment type="caution">
    <text evidence="1">The sequence shown here is derived from an EMBL/GenBank/DDBJ whole genome shotgun (WGS) entry which is preliminary data.</text>
</comment>
<name>A0A7K1L930_9ACTN</name>